<name>A0A1H3DLI8_9FLAO</name>
<feature type="binding site" evidence="11">
    <location>
        <begin position="172"/>
        <end position="174"/>
    </location>
    <ligand>
        <name>beta-D-galactose</name>
        <dbReference type="ChEBI" id="CHEBI:27667"/>
    </ligand>
</feature>
<dbReference type="InterPro" id="IPR014718">
    <property type="entry name" value="GH-type_carb-bd"/>
</dbReference>
<dbReference type="PANTHER" id="PTHR10091:SF0">
    <property type="entry name" value="GALACTOSE MUTAROTASE"/>
    <property type="match status" value="1"/>
</dbReference>
<keyword evidence="6 8" id="KW-0413">Isomerase</keyword>
<dbReference type="PIRSF" id="PIRSF005096">
    <property type="entry name" value="GALM"/>
    <property type="match status" value="1"/>
</dbReference>
<dbReference type="OrthoDB" id="9779408at2"/>
<dbReference type="UniPathway" id="UPA00242"/>
<evidence type="ECO:0000256" key="1">
    <source>
        <dbReference type="ARBA" id="ARBA00001913"/>
    </source>
</evidence>
<dbReference type="STRING" id="762486.SAMN05444411_1083"/>
<comment type="subunit">
    <text evidence="4">Monomer.</text>
</comment>
<dbReference type="PANTHER" id="PTHR10091">
    <property type="entry name" value="ALDOSE-1-EPIMERASE"/>
    <property type="match status" value="1"/>
</dbReference>
<evidence type="ECO:0000256" key="8">
    <source>
        <dbReference type="PIRNR" id="PIRNR005096"/>
    </source>
</evidence>
<feature type="active site" description="Proton acceptor" evidence="9">
    <location>
        <position position="293"/>
    </location>
</feature>
<reference evidence="12 13" key="1">
    <citation type="submission" date="2016-10" db="EMBL/GenBank/DDBJ databases">
        <authorList>
            <person name="de Groot N.N."/>
        </authorList>
    </citation>
    <scope>NUCLEOTIDE SEQUENCE [LARGE SCALE GENOMIC DNA]</scope>
    <source>
        <strain evidence="12 13">DSM 24956</strain>
    </source>
</reference>
<dbReference type="InterPro" id="IPR008183">
    <property type="entry name" value="Aldose_1/G6P_1-epimerase"/>
</dbReference>
<evidence type="ECO:0000256" key="6">
    <source>
        <dbReference type="ARBA" id="ARBA00023235"/>
    </source>
</evidence>
<keyword evidence="7 8" id="KW-0119">Carbohydrate metabolism</keyword>
<comment type="cofactor">
    <cofactor evidence="1">
        <name>Ca(2+)</name>
        <dbReference type="ChEBI" id="CHEBI:29108"/>
    </cofactor>
</comment>
<protein>
    <recommendedName>
        <fullName evidence="8">Aldose 1-epimerase</fullName>
        <ecNumber evidence="8">5.1.3.3</ecNumber>
    </recommendedName>
</protein>
<dbReference type="InterPro" id="IPR015443">
    <property type="entry name" value="Aldose_1-epimerase"/>
</dbReference>
<evidence type="ECO:0000256" key="10">
    <source>
        <dbReference type="PIRSR" id="PIRSR005096-2"/>
    </source>
</evidence>
<comment type="catalytic activity">
    <reaction evidence="8">
        <text>alpha-D-glucose = beta-D-glucose</text>
        <dbReference type="Rhea" id="RHEA:10264"/>
        <dbReference type="ChEBI" id="CHEBI:15903"/>
        <dbReference type="ChEBI" id="CHEBI:17925"/>
        <dbReference type="EC" id="5.1.3.3"/>
    </reaction>
</comment>
<feature type="binding site" evidence="10">
    <location>
        <position position="233"/>
    </location>
    <ligand>
        <name>beta-D-galactose</name>
        <dbReference type="ChEBI" id="CHEBI:27667"/>
    </ligand>
</feature>
<dbReference type="InterPro" id="IPR047215">
    <property type="entry name" value="Galactose_mutarotase-like"/>
</dbReference>
<dbReference type="InterPro" id="IPR011013">
    <property type="entry name" value="Gal_mutarotase_sf_dom"/>
</dbReference>
<evidence type="ECO:0000256" key="7">
    <source>
        <dbReference type="ARBA" id="ARBA00023277"/>
    </source>
</evidence>
<evidence type="ECO:0000313" key="13">
    <source>
        <dbReference type="Proteomes" id="UP000199595"/>
    </source>
</evidence>
<dbReference type="GO" id="GO:0030246">
    <property type="term" value="F:carbohydrate binding"/>
    <property type="evidence" value="ECO:0007669"/>
    <property type="project" value="InterPro"/>
</dbReference>
<dbReference type="Pfam" id="PF01263">
    <property type="entry name" value="Aldose_epim"/>
    <property type="match status" value="1"/>
</dbReference>
<dbReference type="AlphaFoldDB" id="A0A1H3DLI8"/>
<evidence type="ECO:0000256" key="3">
    <source>
        <dbReference type="ARBA" id="ARBA00006206"/>
    </source>
</evidence>
<evidence type="ECO:0000256" key="5">
    <source>
        <dbReference type="ARBA" id="ARBA00022837"/>
    </source>
</evidence>
<dbReference type="RefSeq" id="WP_090124296.1">
    <property type="nucleotide sequence ID" value="NZ_FNNJ01000008.1"/>
</dbReference>
<organism evidence="12 13">
    <name type="scientific">Lutibacter oricola</name>
    <dbReference type="NCBI Taxonomy" id="762486"/>
    <lineage>
        <taxon>Bacteria</taxon>
        <taxon>Pseudomonadati</taxon>
        <taxon>Bacteroidota</taxon>
        <taxon>Flavobacteriia</taxon>
        <taxon>Flavobacteriales</taxon>
        <taxon>Flavobacteriaceae</taxon>
        <taxon>Lutibacter</taxon>
    </lineage>
</organism>
<comment type="pathway">
    <text evidence="2 8">Carbohydrate metabolism; hexose metabolism.</text>
</comment>
<evidence type="ECO:0000256" key="2">
    <source>
        <dbReference type="ARBA" id="ARBA00005028"/>
    </source>
</evidence>
<accession>A0A1H3DLI8</accession>
<dbReference type="Gene3D" id="2.70.98.10">
    <property type="match status" value="1"/>
</dbReference>
<dbReference type="NCBIfam" id="NF008277">
    <property type="entry name" value="PRK11055.1"/>
    <property type="match status" value="1"/>
</dbReference>
<dbReference type="GO" id="GO:0033499">
    <property type="term" value="P:galactose catabolic process via UDP-galactose, Leloir pathway"/>
    <property type="evidence" value="ECO:0007669"/>
    <property type="project" value="TreeGrafter"/>
</dbReference>
<keyword evidence="5" id="KW-0106">Calcium</keyword>
<dbReference type="GO" id="GO:0004034">
    <property type="term" value="F:aldose 1-epimerase activity"/>
    <property type="evidence" value="ECO:0007669"/>
    <property type="project" value="UniProtKB-EC"/>
</dbReference>
<dbReference type="SUPFAM" id="SSF74650">
    <property type="entry name" value="Galactose mutarotase-like"/>
    <property type="match status" value="1"/>
</dbReference>
<evidence type="ECO:0000313" key="12">
    <source>
        <dbReference type="EMBL" id="SDX67241.1"/>
    </source>
</evidence>
<keyword evidence="13" id="KW-1185">Reference proteome</keyword>
<evidence type="ECO:0000256" key="9">
    <source>
        <dbReference type="PIRSR" id="PIRSR005096-1"/>
    </source>
</evidence>
<dbReference type="GO" id="GO:0006006">
    <property type="term" value="P:glucose metabolic process"/>
    <property type="evidence" value="ECO:0007669"/>
    <property type="project" value="TreeGrafter"/>
</dbReference>
<dbReference type="EMBL" id="FNNJ01000008">
    <property type="protein sequence ID" value="SDX67241.1"/>
    <property type="molecule type" value="Genomic_DNA"/>
</dbReference>
<evidence type="ECO:0000256" key="11">
    <source>
        <dbReference type="PIRSR" id="PIRSR005096-3"/>
    </source>
</evidence>
<comment type="similarity">
    <text evidence="3 8">Belongs to the aldose epimerase family.</text>
</comment>
<dbReference type="EC" id="5.1.3.3" evidence="8"/>
<feature type="active site" description="Proton donor" evidence="9">
    <location>
        <position position="172"/>
    </location>
</feature>
<sequence length="328" mass="36220">MTEQIKVIQLVNSKGLTIRVSNFGATLISVEVPTKNNELVNVVAGLEKPSDYAEDFYLENGLYLSSSVGRYAGRISKGKFSVEGKEYPVFNVDGVHLHGGKVGFDRKIWAVDEVTEGKNPKVVLSCVSNGGEEGYPGNLKVKAIYELTEENEVKISYKATTDKATPVNLTNHAYYNLNGKDSVLDHKLMINTSHFLDVDSQLIPSGKLNASKGTRFDRNELEILGREDFTGFDDTFVLGEGGLKAELSSEKTGIKMEVYTNQPASVVYTPVQLPNLPYKNGVTYSKFSAICFETQNFPDAPNHDNFPNSILQPGEEYSNESVFKFSLL</sequence>
<evidence type="ECO:0000256" key="4">
    <source>
        <dbReference type="ARBA" id="ARBA00011245"/>
    </source>
</evidence>
<dbReference type="CDD" id="cd09019">
    <property type="entry name" value="galactose_mutarotase_like"/>
    <property type="match status" value="1"/>
</dbReference>
<proteinExistence type="inferred from homology"/>
<dbReference type="Proteomes" id="UP000199595">
    <property type="component" value="Unassembled WGS sequence"/>
</dbReference>
<gene>
    <name evidence="12" type="ORF">SAMN05444411_1083</name>
</gene>